<name>A0A6G5AGM9_RHIMP</name>
<organism evidence="1">
    <name type="scientific">Rhipicephalus microplus</name>
    <name type="common">Cattle tick</name>
    <name type="synonym">Boophilus microplus</name>
    <dbReference type="NCBI Taxonomy" id="6941"/>
    <lineage>
        <taxon>Eukaryota</taxon>
        <taxon>Metazoa</taxon>
        <taxon>Ecdysozoa</taxon>
        <taxon>Arthropoda</taxon>
        <taxon>Chelicerata</taxon>
        <taxon>Arachnida</taxon>
        <taxon>Acari</taxon>
        <taxon>Parasitiformes</taxon>
        <taxon>Ixodida</taxon>
        <taxon>Ixodoidea</taxon>
        <taxon>Ixodidae</taxon>
        <taxon>Rhipicephalinae</taxon>
        <taxon>Rhipicephalus</taxon>
        <taxon>Boophilus</taxon>
    </lineage>
</organism>
<sequence length="114" mass="13050">MACWEINVTDRRQCLRTSTHNTCLFTAVASKAIPSGSMCTYSTSRKVRCNGIVKRVTRENCRAGSTRSFFALASFDFQRDNVEAHCKNKKCNIWLWPLRLQHVCSQVLKELQCS</sequence>
<reference evidence="1" key="1">
    <citation type="submission" date="2020-03" db="EMBL/GenBank/DDBJ databases">
        <title>A transcriptome and proteome of the tick Rhipicephalus microplus shaped by the genetic composition of its hosts and developmental stage.</title>
        <authorList>
            <person name="Garcia G.R."/>
            <person name="Ribeiro J.M.C."/>
            <person name="Maruyama S.R."/>
            <person name="Gardinasse L.G."/>
            <person name="Nelson K."/>
            <person name="Ferreira B.R."/>
            <person name="Andrade T.G."/>
            <person name="Santos I.K.F.M."/>
        </authorList>
    </citation>
    <scope>NUCLEOTIDE SEQUENCE</scope>
    <source>
        <strain evidence="1">NSGR</strain>
        <tissue evidence="1">Salivary glands</tissue>
    </source>
</reference>
<evidence type="ECO:0000313" key="1">
    <source>
        <dbReference type="EMBL" id="NIE49969.1"/>
    </source>
</evidence>
<protein>
    <submittedName>
        <fullName evidence="1">Uncharacterized protein</fullName>
    </submittedName>
</protein>
<dbReference type="EMBL" id="GIKN01007696">
    <property type="protein sequence ID" value="NIE49969.1"/>
    <property type="molecule type" value="Transcribed_RNA"/>
</dbReference>
<accession>A0A6G5AGM9</accession>
<proteinExistence type="predicted"/>
<dbReference type="AlphaFoldDB" id="A0A6G5AGM9"/>